<dbReference type="SUPFAM" id="SSF52540">
    <property type="entry name" value="P-loop containing nucleoside triphosphate hydrolases"/>
    <property type="match status" value="1"/>
</dbReference>
<gene>
    <name evidence="3" type="ORF">OFUS_LOCUS20734</name>
</gene>
<dbReference type="OrthoDB" id="205623at2759"/>
<accession>A0A8J1TW73</accession>
<comment type="caution">
    <text evidence="3">The sequence shown here is derived from an EMBL/GenBank/DDBJ whole genome shotgun (WGS) entry which is preliminary data.</text>
</comment>
<evidence type="ECO:0000313" key="4">
    <source>
        <dbReference type="Proteomes" id="UP000749559"/>
    </source>
</evidence>
<keyword evidence="2" id="KW-0808">Transferase</keyword>
<dbReference type="AlphaFoldDB" id="A0A8J1TW73"/>
<sequence length="289" mass="34875">MEDPPYYLDEIDPNIPVEVRLKHNLRCSAYKGELYPLFWPRTYWKIGDTKDKITWADWFKQWETFEFLPDDIILSSYPKAGHHWMFEALHMIVSGEIKSQNCSKSRNFIDEREMEELKSLPSPRILLTHLKYKDIPKSLFQTGCKVLYLYRNPKDSAVSYMHHIKNLENAYKFKGTWDDYFEILMANKFEYGSWLENVPQWWEKEKDNENVLFMRYEQLKKNFKENSKRIAEFLGKQYKDDFYNELAVACDFSTMQNNPKLDMANFKSKDVKHVFFRKGQVGDWKNYFT</sequence>
<evidence type="ECO:0000313" key="3">
    <source>
        <dbReference type="EMBL" id="CAH1796309.1"/>
    </source>
</evidence>
<dbReference type="Gene3D" id="3.40.50.300">
    <property type="entry name" value="P-loop containing nucleotide triphosphate hydrolases"/>
    <property type="match status" value="1"/>
</dbReference>
<name>A0A8J1TW73_OWEFU</name>
<dbReference type="InterPro" id="IPR000863">
    <property type="entry name" value="Sulfotransferase_dom"/>
</dbReference>
<dbReference type="Proteomes" id="UP000749559">
    <property type="component" value="Unassembled WGS sequence"/>
</dbReference>
<comment type="similarity">
    <text evidence="1">Belongs to the sulfotransferase 1 family.</text>
</comment>
<protein>
    <submittedName>
        <fullName evidence="3">Uncharacterized protein</fullName>
    </submittedName>
</protein>
<evidence type="ECO:0000256" key="2">
    <source>
        <dbReference type="ARBA" id="ARBA00022679"/>
    </source>
</evidence>
<dbReference type="InterPro" id="IPR027417">
    <property type="entry name" value="P-loop_NTPase"/>
</dbReference>
<keyword evidence="4" id="KW-1185">Reference proteome</keyword>
<dbReference type="EMBL" id="CAIIXF020000010">
    <property type="protein sequence ID" value="CAH1796309.1"/>
    <property type="molecule type" value="Genomic_DNA"/>
</dbReference>
<dbReference type="PANTHER" id="PTHR11783">
    <property type="entry name" value="SULFOTRANSFERASE SULT"/>
    <property type="match status" value="1"/>
</dbReference>
<organism evidence="3 4">
    <name type="scientific">Owenia fusiformis</name>
    <name type="common">Polychaete worm</name>
    <dbReference type="NCBI Taxonomy" id="6347"/>
    <lineage>
        <taxon>Eukaryota</taxon>
        <taxon>Metazoa</taxon>
        <taxon>Spiralia</taxon>
        <taxon>Lophotrochozoa</taxon>
        <taxon>Annelida</taxon>
        <taxon>Polychaeta</taxon>
        <taxon>Sedentaria</taxon>
        <taxon>Canalipalpata</taxon>
        <taxon>Sabellida</taxon>
        <taxon>Oweniida</taxon>
        <taxon>Oweniidae</taxon>
        <taxon>Owenia</taxon>
    </lineage>
</organism>
<dbReference type="Pfam" id="PF00685">
    <property type="entry name" value="Sulfotransfer_1"/>
    <property type="match status" value="1"/>
</dbReference>
<proteinExistence type="inferred from homology"/>
<evidence type="ECO:0000256" key="1">
    <source>
        <dbReference type="ARBA" id="ARBA00005771"/>
    </source>
</evidence>
<feature type="non-terminal residue" evidence="3">
    <location>
        <position position="289"/>
    </location>
</feature>
<dbReference type="GO" id="GO:0008146">
    <property type="term" value="F:sulfotransferase activity"/>
    <property type="evidence" value="ECO:0007669"/>
    <property type="project" value="InterPro"/>
</dbReference>
<reference evidence="3" key="1">
    <citation type="submission" date="2022-03" db="EMBL/GenBank/DDBJ databases">
        <authorList>
            <person name="Martin C."/>
        </authorList>
    </citation>
    <scope>NUCLEOTIDE SEQUENCE</scope>
</reference>